<dbReference type="GO" id="GO:0005524">
    <property type="term" value="F:ATP binding"/>
    <property type="evidence" value="ECO:0007669"/>
    <property type="project" value="UniProtKB-KW"/>
</dbReference>
<dbReference type="PANTHER" id="PTHR43581:SF2">
    <property type="entry name" value="EXCINUCLEASE ATPASE SUBUNIT"/>
    <property type="match status" value="1"/>
</dbReference>
<evidence type="ECO:0000259" key="3">
    <source>
        <dbReference type="PROSITE" id="PS50893"/>
    </source>
</evidence>
<dbReference type="Gene3D" id="3.40.50.300">
    <property type="entry name" value="P-loop containing nucleotide triphosphate hydrolases"/>
    <property type="match status" value="2"/>
</dbReference>
<name>A0A060UW62_9PROT</name>
<gene>
    <name evidence="5" type="ORF">AFERRI_20735</name>
    <name evidence="4" type="ORF">AFERRI_420102</name>
</gene>
<dbReference type="GO" id="GO:0016887">
    <property type="term" value="F:ATP hydrolysis activity"/>
    <property type="evidence" value="ECO:0007669"/>
    <property type="project" value="InterPro"/>
</dbReference>
<dbReference type="AlphaFoldDB" id="A0A060UW62"/>
<dbReference type="InterPro" id="IPR051396">
    <property type="entry name" value="Bact_Antivir_Def_Nuclease"/>
</dbReference>
<reference evidence="4" key="2">
    <citation type="submission" date="2014-07" db="EMBL/GenBank/DDBJ databases">
        <title>Initial genome analysis of the psychrotolerant acidophile Acidithiobacillus ferrivorans CF27: insights into iron and sulfur oxidation pathways and into biofilm formation.</title>
        <authorList>
            <person name="Talla E."/>
            <person name="Hedrich S."/>
            <person name="Mangenot S."/>
            <person name="Ji B."/>
            <person name="Johnson D.B."/>
            <person name="Barbe V."/>
            <person name="Bonnefoy V."/>
        </authorList>
    </citation>
    <scope>NUCLEOTIDE SEQUENCE [LARGE SCALE GENOMIC DNA]</scope>
    <source>
        <strain evidence="4">CF27</strain>
    </source>
</reference>
<dbReference type="Pfam" id="PF13476">
    <property type="entry name" value="AAA_23"/>
    <property type="match status" value="1"/>
</dbReference>
<evidence type="ECO:0000313" key="6">
    <source>
        <dbReference type="Proteomes" id="UP000193925"/>
    </source>
</evidence>
<keyword evidence="2" id="KW-0067">ATP-binding</keyword>
<evidence type="ECO:0000256" key="1">
    <source>
        <dbReference type="ARBA" id="ARBA00022741"/>
    </source>
</evidence>
<dbReference type="InterPro" id="IPR038729">
    <property type="entry name" value="Rad50/SbcC_AAA"/>
</dbReference>
<dbReference type="SUPFAM" id="SSF52540">
    <property type="entry name" value="P-loop containing nucleoside triphosphate hydrolases"/>
    <property type="match status" value="1"/>
</dbReference>
<organism evidence="4">
    <name type="scientific">Acidithiobacillus ferrivorans</name>
    <dbReference type="NCBI Taxonomy" id="160808"/>
    <lineage>
        <taxon>Bacteria</taxon>
        <taxon>Pseudomonadati</taxon>
        <taxon>Pseudomonadota</taxon>
        <taxon>Acidithiobacillia</taxon>
        <taxon>Acidithiobacillales</taxon>
        <taxon>Acidithiobacillaceae</taxon>
        <taxon>Acidithiobacillus</taxon>
    </lineage>
</organism>
<dbReference type="Proteomes" id="UP000193925">
    <property type="component" value="Chromosome AFERRI"/>
</dbReference>
<dbReference type="CDD" id="cd00267">
    <property type="entry name" value="ABC_ATPase"/>
    <property type="match status" value="1"/>
</dbReference>
<dbReference type="PANTHER" id="PTHR43581">
    <property type="entry name" value="ATP/GTP PHOSPHATASE"/>
    <property type="match status" value="1"/>
</dbReference>
<feature type="domain" description="ABC transporter" evidence="3">
    <location>
        <begin position="1"/>
        <end position="285"/>
    </location>
</feature>
<evidence type="ECO:0000313" key="4">
    <source>
        <dbReference type="EMBL" id="CDQ10804.1"/>
    </source>
</evidence>
<dbReference type="EMBL" id="LT841305">
    <property type="protein sequence ID" value="SMH65946.1"/>
    <property type="molecule type" value="Genomic_DNA"/>
</dbReference>
<dbReference type="InterPro" id="IPR027417">
    <property type="entry name" value="P-loop_NTPase"/>
</dbReference>
<keyword evidence="1" id="KW-0547">Nucleotide-binding</keyword>
<protein>
    <recommendedName>
        <fullName evidence="3">ABC transporter domain-containing protein</fullName>
    </recommendedName>
</protein>
<accession>A0A060UW62</accession>
<dbReference type="InterPro" id="IPR003439">
    <property type="entry name" value="ABC_transporter-like_ATP-bd"/>
</dbReference>
<dbReference type="GO" id="GO:0006302">
    <property type="term" value="P:double-strand break repair"/>
    <property type="evidence" value="ECO:0007669"/>
    <property type="project" value="InterPro"/>
</dbReference>
<dbReference type="PROSITE" id="PS50893">
    <property type="entry name" value="ABC_TRANSPORTER_2"/>
    <property type="match status" value="1"/>
</dbReference>
<reference evidence="4" key="1">
    <citation type="submission" date="2014-03" db="EMBL/GenBank/DDBJ databases">
        <authorList>
            <person name="Genoscope - CEA"/>
        </authorList>
    </citation>
    <scope>NUCLEOTIDE SEQUENCE [LARGE SCALE GENOMIC DNA]</scope>
    <source>
        <strain evidence="4">CF27</strain>
    </source>
</reference>
<proteinExistence type="predicted"/>
<reference evidence="5 6" key="3">
    <citation type="submission" date="2017-03" db="EMBL/GenBank/DDBJ databases">
        <authorList>
            <person name="Regsiter A."/>
            <person name="William W."/>
        </authorList>
    </citation>
    <scope>NUCLEOTIDE SEQUENCE [LARGE SCALE GENOMIC DNA]</scope>
    <source>
        <strain evidence="5">PRJEB5721</strain>
    </source>
</reference>
<sequence length="449" mass="50895">MAADKVSIKGIKNINDIDMEFEFPDSNIIVITGKNGVGKTTIVKAFHLLTDPNIFAKSSGEDALGSDSIVSFSLEEIAPFGFFYNEALDGFDTKDVLPSENTIASELPIPYGSRFQRFAKIAKFNSEIKTNIASNKYSSATDLIKFLSSVYSSNKFQKLSATIIQQTEFYFILKDNDYYVREDHFSSGEFFLIQLFRLIKSSSKLIIIDELDVALDATAQVNLYSAIKPILHENNSRLIVISHSLAFMETVDDGGLYYLENSSGTVSLEQRSFGYIKSDLFGFRGFDRYILTEDETLAGFIEYLIRHYAMECHYRHITIGVGGFTQVELLVKKNDSEQIFAPHNNVLCVVDGDAFQKISASYSGPTRIISSNIDDLELYIYLHRDLLFPDVPKPTYCESAKDKKASKYYWRWLTKDNMISTDVLYKCIAESENDNTMQLKNEIALFLEK</sequence>
<dbReference type="SMART" id="SM00382">
    <property type="entry name" value="AAA"/>
    <property type="match status" value="1"/>
</dbReference>
<evidence type="ECO:0000256" key="2">
    <source>
        <dbReference type="ARBA" id="ARBA00022840"/>
    </source>
</evidence>
<dbReference type="InterPro" id="IPR003593">
    <property type="entry name" value="AAA+_ATPase"/>
</dbReference>
<evidence type="ECO:0000313" key="5">
    <source>
        <dbReference type="EMBL" id="SMH65946.1"/>
    </source>
</evidence>
<keyword evidence="6" id="KW-1185">Reference proteome</keyword>
<dbReference type="EMBL" id="CCCS020000037">
    <property type="protein sequence ID" value="CDQ10804.1"/>
    <property type="molecule type" value="Genomic_DNA"/>
</dbReference>
<dbReference type="RefSeq" id="WP_035193520.1">
    <property type="nucleotide sequence ID" value="NZ_CCCS020000037.1"/>
</dbReference>